<dbReference type="InterPro" id="IPR036286">
    <property type="entry name" value="LexA/Signal_pep-like_sf"/>
</dbReference>
<dbReference type="GO" id="GO:0003677">
    <property type="term" value="F:DNA binding"/>
    <property type="evidence" value="ECO:0007669"/>
    <property type="project" value="UniProtKB-KW"/>
</dbReference>
<dbReference type="PANTHER" id="PTHR46558:SF3">
    <property type="entry name" value="TRANSCRIPTIONAL REGULATOR"/>
    <property type="match status" value="1"/>
</dbReference>
<dbReference type="SMART" id="SM00530">
    <property type="entry name" value="HTH_XRE"/>
    <property type="match status" value="1"/>
</dbReference>
<evidence type="ECO:0000313" key="4">
    <source>
        <dbReference type="Proteomes" id="UP000095558"/>
    </source>
</evidence>
<dbReference type="PANTHER" id="PTHR46558">
    <property type="entry name" value="TRACRIPTIONAL REGULATORY PROTEIN-RELATED-RELATED"/>
    <property type="match status" value="1"/>
</dbReference>
<dbReference type="PROSITE" id="PS50943">
    <property type="entry name" value="HTH_CROC1"/>
    <property type="match status" value="1"/>
</dbReference>
<sequence>MSRVGEKIKEARLKAGMTQKALGKKLGVAEKFINEVETGRKIVQESFIEKAAKILNTDLNDVSMVVTDEALMEERKSYAESNKKPTKIETNDIWDNAFSTVLKNVPIYDYNLKNILGKIELPIHSNKVEGYPQDKVMYLQIQDNEMSGFRMMEGDLAFAHLVKEVSNNGIFLVDYKGKRKIRQIKSLGNSKLLLVSNGGALMTETVESKEIAVIAKIERIEIRL</sequence>
<dbReference type="SUPFAM" id="SSF47413">
    <property type="entry name" value="lambda repressor-like DNA-binding domains"/>
    <property type="match status" value="1"/>
</dbReference>
<dbReference type="InterPro" id="IPR010982">
    <property type="entry name" value="Lambda_DNA-bd_dom_sf"/>
</dbReference>
<dbReference type="InterPro" id="IPR015927">
    <property type="entry name" value="Peptidase_S24_S26A/B/C"/>
</dbReference>
<dbReference type="OrthoDB" id="14949at2"/>
<proteinExistence type="predicted"/>
<dbReference type="Proteomes" id="UP000095558">
    <property type="component" value="Unassembled WGS sequence"/>
</dbReference>
<dbReference type="CDD" id="cd00093">
    <property type="entry name" value="HTH_XRE"/>
    <property type="match status" value="1"/>
</dbReference>
<accession>A0A174FJJ7</accession>
<organism evidence="3 4">
    <name type="scientific">Clostridium disporicum</name>
    <dbReference type="NCBI Taxonomy" id="84024"/>
    <lineage>
        <taxon>Bacteria</taxon>
        <taxon>Bacillati</taxon>
        <taxon>Bacillota</taxon>
        <taxon>Clostridia</taxon>
        <taxon>Eubacteriales</taxon>
        <taxon>Clostridiaceae</taxon>
        <taxon>Clostridium</taxon>
    </lineage>
</organism>
<protein>
    <submittedName>
        <fullName evidence="3">Helix-turn-helix domain-containing protein</fullName>
    </submittedName>
</protein>
<dbReference type="SUPFAM" id="SSF51306">
    <property type="entry name" value="LexA/Signal peptidase"/>
    <property type="match status" value="1"/>
</dbReference>
<evidence type="ECO:0000259" key="2">
    <source>
        <dbReference type="PROSITE" id="PS50943"/>
    </source>
</evidence>
<dbReference type="Gene3D" id="1.10.260.40">
    <property type="entry name" value="lambda repressor-like DNA-binding domains"/>
    <property type="match status" value="1"/>
</dbReference>
<dbReference type="EMBL" id="CYZV01000005">
    <property type="protein sequence ID" value="CUN75095.1"/>
    <property type="molecule type" value="Genomic_DNA"/>
</dbReference>
<dbReference type="Pfam" id="PF00717">
    <property type="entry name" value="Peptidase_S24"/>
    <property type="match status" value="1"/>
</dbReference>
<evidence type="ECO:0000313" key="3">
    <source>
        <dbReference type="EMBL" id="CUN75095.1"/>
    </source>
</evidence>
<dbReference type="STRING" id="84024.ERS852471_01471"/>
<name>A0A174FJJ7_9CLOT</name>
<dbReference type="RefSeq" id="WP_055275408.1">
    <property type="nucleotide sequence ID" value="NZ_CYYT01000019.1"/>
</dbReference>
<dbReference type="InterPro" id="IPR001387">
    <property type="entry name" value="Cro/C1-type_HTH"/>
</dbReference>
<evidence type="ECO:0000256" key="1">
    <source>
        <dbReference type="ARBA" id="ARBA00023125"/>
    </source>
</evidence>
<reference evidence="3 4" key="1">
    <citation type="submission" date="2015-09" db="EMBL/GenBank/DDBJ databases">
        <authorList>
            <consortium name="Pathogen Informatics"/>
        </authorList>
    </citation>
    <scope>NUCLEOTIDE SEQUENCE [LARGE SCALE GENOMIC DNA]</scope>
    <source>
        <strain evidence="3 4">2789STDY5834855</strain>
    </source>
</reference>
<dbReference type="AlphaFoldDB" id="A0A174FJJ7"/>
<keyword evidence="1" id="KW-0238">DNA-binding</keyword>
<dbReference type="Pfam" id="PF01381">
    <property type="entry name" value="HTH_3"/>
    <property type="match status" value="1"/>
</dbReference>
<gene>
    <name evidence="3" type="ORF">ERS852470_00636</name>
</gene>
<feature type="domain" description="HTH cro/C1-type" evidence="2">
    <location>
        <begin position="8"/>
        <end position="62"/>
    </location>
</feature>